<feature type="compositionally biased region" description="Acidic residues" evidence="1">
    <location>
        <begin position="10"/>
        <end position="22"/>
    </location>
</feature>
<feature type="region of interest" description="Disordered" evidence="1">
    <location>
        <begin position="1"/>
        <end position="27"/>
    </location>
</feature>
<organism evidence="2 3">
    <name type="scientific">Tetraparma gracilis</name>
    <dbReference type="NCBI Taxonomy" id="2962635"/>
    <lineage>
        <taxon>Eukaryota</taxon>
        <taxon>Sar</taxon>
        <taxon>Stramenopiles</taxon>
        <taxon>Ochrophyta</taxon>
        <taxon>Bolidophyceae</taxon>
        <taxon>Parmales</taxon>
        <taxon>Triparmaceae</taxon>
        <taxon>Tetraparma</taxon>
    </lineage>
</organism>
<dbReference type="EMBL" id="BRYB01003053">
    <property type="protein sequence ID" value="GMI29670.1"/>
    <property type="molecule type" value="Genomic_DNA"/>
</dbReference>
<sequence length="239" mass="26565">RSKKKKAQAADDDDDEEEEEDVDGPHLPSALAKMLAEDDVESFAENSSEASVKHRHMKTAAEMKVLMTQDPDKFEEQITANNAYVAELEEMCFKKGEKLTAQSKCAMYSSNQTSVSYQAGIDSIKVPFMRNLLLDLAMKMGRAVQMLHKQESPPMVVPADFDAPAADAFLALLPNVCAKADAERYAAGKKTPAAKKRKQCPALDGWLRKGWHGEVEWAVDVSGGVFDDQKLFPDFTFWK</sequence>
<protein>
    <submittedName>
        <fullName evidence="2">Uncharacterized protein</fullName>
    </submittedName>
</protein>
<feature type="non-terminal residue" evidence="2">
    <location>
        <position position="1"/>
    </location>
</feature>
<evidence type="ECO:0000256" key="1">
    <source>
        <dbReference type="SAM" id="MobiDB-lite"/>
    </source>
</evidence>
<evidence type="ECO:0000313" key="2">
    <source>
        <dbReference type="EMBL" id="GMI29670.1"/>
    </source>
</evidence>
<gene>
    <name evidence="2" type="ORF">TeGR_g12666</name>
</gene>
<name>A0ABQ6MPL9_9STRA</name>
<comment type="caution">
    <text evidence="2">The sequence shown here is derived from an EMBL/GenBank/DDBJ whole genome shotgun (WGS) entry which is preliminary data.</text>
</comment>
<keyword evidence="3" id="KW-1185">Reference proteome</keyword>
<proteinExistence type="predicted"/>
<reference evidence="2 3" key="1">
    <citation type="journal article" date="2023" name="Commun. Biol.">
        <title>Genome analysis of Parmales, the sister group of diatoms, reveals the evolutionary specialization of diatoms from phago-mixotrophs to photoautotrophs.</title>
        <authorList>
            <person name="Ban H."/>
            <person name="Sato S."/>
            <person name="Yoshikawa S."/>
            <person name="Yamada K."/>
            <person name="Nakamura Y."/>
            <person name="Ichinomiya M."/>
            <person name="Sato N."/>
            <person name="Blanc-Mathieu R."/>
            <person name="Endo H."/>
            <person name="Kuwata A."/>
            <person name="Ogata H."/>
        </authorList>
    </citation>
    <scope>NUCLEOTIDE SEQUENCE [LARGE SCALE GENOMIC DNA]</scope>
</reference>
<feature type="non-terminal residue" evidence="2">
    <location>
        <position position="239"/>
    </location>
</feature>
<dbReference type="Proteomes" id="UP001165060">
    <property type="component" value="Unassembled WGS sequence"/>
</dbReference>
<evidence type="ECO:0000313" key="3">
    <source>
        <dbReference type="Proteomes" id="UP001165060"/>
    </source>
</evidence>
<accession>A0ABQ6MPL9</accession>